<dbReference type="GO" id="GO:0000786">
    <property type="term" value="C:nucleosome"/>
    <property type="evidence" value="ECO:0007669"/>
    <property type="project" value="InterPro"/>
</dbReference>
<reference evidence="6" key="1">
    <citation type="journal article" date="2014" name="Science">
        <title>The coffee genome provides insight into the convergent evolution of caffeine biosynthesis.</title>
        <authorList>
            <person name="Denoeud F."/>
            <person name="Carretero-Paulet L."/>
            <person name="Dereeper A."/>
            <person name="Droc G."/>
            <person name="Guyot R."/>
            <person name="Pietrella M."/>
            <person name="Zheng C."/>
            <person name="Alberti A."/>
            <person name="Anthony F."/>
            <person name="Aprea G."/>
            <person name="Aury J.M."/>
            <person name="Bento P."/>
            <person name="Bernard M."/>
            <person name="Bocs S."/>
            <person name="Campa C."/>
            <person name="Cenci A."/>
            <person name="Combes M.C."/>
            <person name="Crouzillat D."/>
            <person name="Da Silva C."/>
            <person name="Daddiego L."/>
            <person name="De Bellis F."/>
            <person name="Dussert S."/>
            <person name="Garsmeur O."/>
            <person name="Gayraud T."/>
            <person name="Guignon V."/>
            <person name="Jahn K."/>
            <person name="Jamilloux V."/>
            <person name="Joet T."/>
            <person name="Labadie K."/>
            <person name="Lan T."/>
            <person name="Leclercq J."/>
            <person name="Lepelley M."/>
            <person name="Leroy T."/>
            <person name="Li L.T."/>
            <person name="Librado P."/>
            <person name="Lopez L."/>
            <person name="Munoz A."/>
            <person name="Noel B."/>
            <person name="Pallavicini A."/>
            <person name="Perrotta G."/>
            <person name="Poncet V."/>
            <person name="Pot D."/>
            <person name="Priyono X."/>
            <person name="Rigoreau M."/>
            <person name="Rouard M."/>
            <person name="Rozas J."/>
            <person name="Tranchant-Dubreuil C."/>
            <person name="VanBuren R."/>
            <person name="Zhang Q."/>
            <person name="Andrade A.C."/>
            <person name="Argout X."/>
            <person name="Bertrand B."/>
            <person name="de Kochko A."/>
            <person name="Graziosi G."/>
            <person name="Henry R.J."/>
            <person name="Jayarama X."/>
            <person name="Ming R."/>
            <person name="Nagai C."/>
            <person name="Rounsley S."/>
            <person name="Sankoff D."/>
            <person name="Giuliano G."/>
            <person name="Albert V.A."/>
            <person name="Wincker P."/>
            <person name="Lashermes P."/>
        </authorList>
    </citation>
    <scope>NUCLEOTIDE SEQUENCE [LARGE SCALE GENOMIC DNA]</scope>
    <source>
        <strain evidence="6">cv. DH200-94</strain>
    </source>
</reference>
<dbReference type="SMART" id="SM00526">
    <property type="entry name" value="H15"/>
    <property type="match status" value="1"/>
</dbReference>
<dbReference type="STRING" id="49390.A0A068V8W6"/>
<organism evidence="5 6">
    <name type="scientific">Coffea canephora</name>
    <name type="common">Robusta coffee</name>
    <dbReference type="NCBI Taxonomy" id="49390"/>
    <lineage>
        <taxon>Eukaryota</taxon>
        <taxon>Viridiplantae</taxon>
        <taxon>Streptophyta</taxon>
        <taxon>Embryophyta</taxon>
        <taxon>Tracheophyta</taxon>
        <taxon>Spermatophyta</taxon>
        <taxon>Magnoliopsida</taxon>
        <taxon>eudicotyledons</taxon>
        <taxon>Gunneridae</taxon>
        <taxon>Pentapetalae</taxon>
        <taxon>asterids</taxon>
        <taxon>lamiids</taxon>
        <taxon>Gentianales</taxon>
        <taxon>Rubiaceae</taxon>
        <taxon>Ixoroideae</taxon>
        <taxon>Gardenieae complex</taxon>
        <taxon>Bertiereae - Coffeeae clade</taxon>
        <taxon>Coffeeae</taxon>
        <taxon>Coffea</taxon>
    </lineage>
</organism>
<dbReference type="PROSITE" id="PS51504">
    <property type="entry name" value="H15"/>
    <property type="match status" value="1"/>
</dbReference>
<name>A0A068V8W6_COFCA</name>
<keyword evidence="6" id="KW-1185">Reference proteome</keyword>
<dbReference type="CDD" id="cd00073">
    <property type="entry name" value="H15"/>
    <property type="match status" value="1"/>
</dbReference>
<accession>A0A068V8W6</accession>
<proteinExistence type="predicted"/>
<dbReference type="GO" id="GO:0003690">
    <property type="term" value="F:double-stranded DNA binding"/>
    <property type="evidence" value="ECO:0007669"/>
    <property type="project" value="TreeGrafter"/>
</dbReference>
<dbReference type="PhylomeDB" id="A0A068V8W6"/>
<dbReference type="GO" id="GO:0005634">
    <property type="term" value="C:nucleus"/>
    <property type="evidence" value="ECO:0007669"/>
    <property type="project" value="UniProtKB-SubCell"/>
</dbReference>
<dbReference type="AlphaFoldDB" id="A0A068V8W6"/>
<dbReference type="Pfam" id="PF00538">
    <property type="entry name" value="Linker_histone"/>
    <property type="match status" value="1"/>
</dbReference>
<sequence length="133" mass="15514">MAPPKKYYMQSRRNCRCILKALLSRTYMISEAITSLKDRHGSSQPAIAKFVERKYPELLPPNFKKLLSIQLKKFVRSEKLTKVKNSYKISAPKRSGRRICKEDPARGNCYEEGCGQEKQCSWTWTQHEQKEGK</sequence>
<dbReference type="InterPro" id="IPR005818">
    <property type="entry name" value="Histone_H1/H5_H15"/>
</dbReference>
<dbReference type="InterPro" id="IPR036388">
    <property type="entry name" value="WH-like_DNA-bd_sf"/>
</dbReference>
<dbReference type="InParanoid" id="A0A068V8W6"/>
<gene>
    <name evidence="5" type="ORF">GSCOC_T00005006001</name>
</gene>
<comment type="subcellular location">
    <subcellularLocation>
        <location evidence="1">Nucleus</location>
    </subcellularLocation>
</comment>
<protein>
    <recommendedName>
        <fullName evidence="4">H15 domain-containing protein</fullName>
    </recommendedName>
</protein>
<dbReference type="Gramene" id="CDP17091">
    <property type="protein sequence ID" value="CDP17091"/>
    <property type="gene ID" value="GSCOC_T00005006001"/>
</dbReference>
<dbReference type="EMBL" id="HG739228">
    <property type="protein sequence ID" value="CDP17091.1"/>
    <property type="molecule type" value="Genomic_DNA"/>
</dbReference>
<evidence type="ECO:0000259" key="4">
    <source>
        <dbReference type="PROSITE" id="PS51504"/>
    </source>
</evidence>
<dbReference type="GO" id="GO:0045910">
    <property type="term" value="P:negative regulation of DNA recombination"/>
    <property type="evidence" value="ECO:0007669"/>
    <property type="project" value="TreeGrafter"/>
</dbReference>
<dbReference type="PANTHER" id="PTHR11467">
    <property type="entry name" value="HISTONE H1"/>
    <property type="match status" value="1"/>
</dbReference>
<dbReference type="GO" id="GO:0031492">
    <property type="term" value="F:nucleosomal DNA binding"/>
    <property type="evidence" value="ECO:0007669"/>
    <property type="project" value="TreeGrafter"/>
</dbReference>
<dbReference type="InterPro" id="IPR036390">
    <property type="entry name" value="WH_DNA-bd_sf"/>
</dbReference>
<keyword evidence="2" id="KW-0238">DNA-binding</keyword>
<dbReference type="Proteomes" id="UP000295252">
    <property type="component" value="Chromosome I"/>
</dbReference>
<dbReference type="Gene3D" id="1.10.10.10">
    <property type="entry name" value="Winged helix-like DNA-binding domain superfamily/Winged helix DNA-binding domain"/>
    <property type="match status" value="1"/>
</dbReference>
<dbReference type="OrthoDB" id="1110759at2759"/>
<evidence type="ECO:0000256" key="2">
    <source>
        <dbReference type="ARBA" id="ARBA00023125"/>
    </source>
</evidence>
<evidence type="ECO:0000313" key="6">
    <source>
        <dbReference type="Proteomes" id="UP000295252"/>
    </source>
</evidence>
<evidence type="ECO:0000256" key="3">
    <source>
        <dbReference type="ARBA" id="ARBA00023242"/>
    </source>
</evidence>
<evidence type="ECO:0000313" key="5">
    <source>
        <dbReference type="EMBL" id="CDP17091.1"/>
    </source>
</evidence>
<feature type="domain" description="H15" evidence="4">
    <location>
        <begin position="21"/>
        <end position="91"/>
    </location>
</feature>
<keyword evidence="3" id="KW-0539">Nucleus</keyword>
<dbReference type="GO" id="GO:0006334">
    <property type="term" value="P:nucleosome assembly"/>
    <property type="evidence" value="ECO:0007669"/>
    <property type="project" value="InterPro"/>
</dbReference>
<dbReference type="SUPFAM" id="SSF46785">
    <property type="entry name" value="Winged helix' DNA-binding domain"/>
    <property type="match status" value="1"/>
</dbReference>
<dbReference type="PANTHER" id="PTHR11467:SF130">
    <property type="entry name" value="HISTONE H1-LIKE ISOFORM X1"/>
    <property type="match status" value="1"/>
</dbReference>
<evidence type="ECO:0000256" key="1">
    <source>
        <dbReference type="ARBA" id="ARBA00004123"/>
    </source>
</evidence>
<dbReference type="GO" id="GO:0030261">
    <property type="term" value="P:chromosome condensation"/>
    <property type="evidence" value="ECO:0007669"/>
    <property type="project" value="TreeGrafter"/>
</dbReference>